<feature type="signal peptide" evidence="1">
    <location>
        <begin position="1"/>
        <end position="23"/>
    </location>
</feature>
<gene>
    <name evidence="3" type="ORF">FRUB_02240</name>
</gene>
<keyword evidence="1" id="KW-0732">Signal</keyword>
<dbReference type="InterPro" id="IPR038637">
    <property type="entry name" value="NPCBM_sf"/>
</dbReference>
<dbReference type="SUPFAM" id="SSF49785">
    <property type="entry name" value="Galactose-binding domain-like"/>
    <property type="match status" value="1"/>
</dbReference>
<accession>A0A225E0H1</accession>
<dbReference type="GO" id="GO:0016787">
    <property type="term" value="F:hydrolase activity"/>
    <property type="evidence" value="ECO:0007669"/>
    <property type="project" value="UniProtKB-KW"/>
</dbReference>
<dbReference type="RefSeq" id="WP_088253602.1">
    <property type="nucleotide sequence ID" value="NZ_NIDE01000003.1"/>
</dbReference>
<evidence type="ECO:0000256" key="1">
    <source>
        <dbReference type="SAM" id="SignalP"/>
    </source>
</evidence>
<dbReference type="SMART" id="SM00776">
    <property type="entry name" value="NPCBM"/>
    <property type="match status" value="1"/>
</dbReference>
<feature type="chain" id="PRO_5012601261" evidence="1">
    <location>
        <begin position="24"/>
        <end position="414"/>
    </location>
</feature>
<keyword evidence="4" id="KW-1185">Reference proteome</keyword>
<dbReference type="InterPro" id="IPR008979">
    <property type="entry name" value="Galactose-bd-like_sf"/>
</dbReference>
<protein>
    <submittedName>
        <fullName evidence="3">Glycosyl hydrolase family 98, putative carbohydrate binding module</fullName>
    </submittedName>
</protein>
<dbReference type="EMBL" id="NIDE01000003">
    <property type="protein sequence ID" value="OWK44308.1"/>
    <property type="molecule type" value="Genomic_DNA"/>
</dbReference>
<dbReference type="AlphaFoldDB" id="A0A225E0H1"/>
<comment type="caution">
    <text evidence="3">The sequence shown here is derived from an EMBL/GenBank/DDBJ whole genome shotgun (WGS) entry which is preliminary data.</text>
</comment>
<dbReference type="Gene3D" id="2.60.120.1060">
    <property type="entry name" value="NPCBM/NEW2 domain"/>
    <property type="match status" value="1"/>
</dbReference>
<dbReference type="Proteomes" id="UP000214646">
    <property type="component" value="Unassembled WGS sequence"/>
</dbReference>
<feature type="domain" description="Glycosyl hydrolase family 98 putative carbohydrate-binding module" evidence="2">
    <location>
        <begin position="263"/>
        <end position="414"/>
    </location>
</feature>
<dbReference type="Pfam" id="PF08305">
    <property type="entry name" value="NPCBM"/>
    <property type="match status" value="1"/>
</dbReference>
<proteinExistence type="predicted"/>
<reference evidence="4" key="1">
    <citation type="submission" date="2017-06" db="EMBL/GenBank/DDBJ databases">
        <title>Genome analysis of Fimbriiglobus ruber SP5, the first member of the order Planctomycetales with confirmed chitinolytic capability.</title>
        <authorList>
            <person name="Ravin N.V."/>
            <person name="Rakitin A.L."/>
            <person name="Ivanova A.A."/>
            <person name="Beletsky A.V."/>
            <person name="Kulichevskaya I.S."/>
            <person name="Mardanov A.V."/>
            <person name="Dedysh S.N."/>
        </authorList>
    </citation>
    <scope>NUCLEOTIDE SEQUENCE [LARGE SCALE GENOMIC DNA]</scope>
    <source>
        <strain evidence="4">SP5</strain>
    </source>
</reference>
<dbReference type="InterPro" id="IPR013222">
    <property type="entry name" value="Glyco_hyd_98_carb-bd"/>
</dbReference>
<organism evidence="3 4">
    <name type="scientific">Fimbriiglobus ruber</name>
    <dbReference type="NCBI Taxonomy" id="1908690"/>
    <lineage>
        <taxon>Bacteria</taxon>
        <taxon>Pseudomonadati</taxon>
        <taxon>Planctomycetota</taxon>
        <taxon>Planctomycetia</taxon>
        <taxon>Gemmatales</taxon>
        <taxon>Gemmataceae</taxon>
        <taxon>Fimbriiglobus</taxon>
    </lineage>
</organism>
<evidence type="ECO:0000313" key="3">
    <source>
        <dbReference type="EMBL" id="OWK44308.1"/>
    </source>
</evidence>
<name>A0A225E0H1_9BACT</name>
<keyword evidence="3" id="KW-0378">Hydrolase</keyword>
<sequence length="414" mass="44339">MTTALRFAPILLLGLLVPTVAHSADLVPLSGKPITGTVVGIAPPNVEFRDEASAVVKIPVQSIAAIDLHNKVVVPAPDEKYDEIELTDGSVIRVSQVKVKGKMVEVTLLPAAGIAAPVFDLPLGSISWLMRGANDPKNRDDWKKLLAARGKRDLFVVRQAAGLNPLAGTVMSGNEVGDSITFEREDGMSVTLRLTRATGGLILNQPPKDVIPPKLCSVVDVFGNTLVAQAVELDGTRLKVKTVGGVTVDYTALAGVSKFDFSQGNVSYLSDLEAVAVYPPAEKDGPLGEQYPFAPKLQNDRALGATEIVLAGKKFSKGISVPPDTTLTYKFDPTFREFKATVGILDGVKPDNSSLKLRIEIDGREVFAETIGKKDAPREVTLNVKDAKELKLTVEREALFAGNQLNLADARLQK</sequence>
<evidence type="ECO:0000259" key="2">
    <source>
        <dbReference type="SMART" id="SM00776"/>
    </source>
</evidence>
<evidence type="ECO:0000313" key="4">
    <source>
        <dbReference type="Proteomes" id="UP000214646"/>
    </source>
</evidence>
<dbReference type="OrthoDB" id="265101at2"/>